<accession>A0A1W0X0J8</accession>
<proteinExistence type="predicted"/>
<organism evidence="2 3">
    <name type="scientific">Hypsibius exemplaris</name>
    <name type="common">Freshwater tardigrade</name>
    <dbReference type="NCBI Taxonomy" id="2072580"/>
    <lineage>
        <taxon>Eukaryota</taxon>
        <taxon>Metazoa</taxon>
        <taxon>Ecdysozoa</taxon>
        <taxon>Tardigrada</taxon>
        <taxon>Eutardigrada</taxon>
        <taxon>Parachela</taxon>
        <taxon>Hypsibioidea</taxon>
        <taxon>Hypsibiidae</taxon>
        <taxon>Hypsibius</taxon>
    </lineage>
</organism>
<gene>
    <name evidence="2" type="ORF">BV898_05045</name>
</gene>
<dbReference type="Proteomes" id="UP000192578">
    <property type="component" value="Unassembled WGS sequence"/>
</dbReference>
<sequence>MKKTVLAAVLSAFLLLHFNSSCMAKPLRDATTTQAKVFIGNSGIFHSLLNATQPTAEQIRTLVETMKSYPRLSRSGRTENDNSATSEVTSSTWDEIWHAVINNSSRDETIESASSDQVGLLNGY</sequence>
<comment type="caution">
    <text evidence="2">The sequence shown here is derived from an EMBL/GenBank/DDBJ whole genome shotgun (WGS) entry which is preliminary data.</text>
</comment>
<evidence type="ECO:0000313" key="3">
    <source>
        <dbReference type="Proteomes" id="UP000192578"/>
    </source>
</evidence>
<dbReference type="AlphaFoldDB" id="A0A1W0X0J8"/>
<dbReference type="EMBL" id="MTYJ01000026">
    <property type="protein sequence ID" value="OQV20970.1"/>
    <property type="molecule type" value="Genomic_DNA"/>
</dbReference>
<evidence type="ECO:0000313" key="2">
    <source>
        <dbReference type="EMBL" id="OQV20970.1"/>
    </source>
</evidence>
<keyword evidence="3" id="KW-1185">Reference proteome</keyword>
<evidence type="ECO:0000256" key="1">
    <source>
        <dbReference type="SAM" id="SignalP"/>
    </source>
</evidence>
<reference evidence="3" key="1">
    <citation type="submission" date="2017-01" db="EMBL/GenBank/DDBJ databases">
        <title>Comparative genomics of anhydrobiosis in the tardigrade Hypsibius dujardini.</title>
        <authorList>
            <person name="Yoshida Y."/>
            <person name="Koutsovoulos G."/>
            <person name="Laetsch D."/>
            <person name="Stevens L."/>
            <person name="Kumar S."/>
            <person name="Horikawa D."/>
            <person name="Ishino K."/>
            <person name="Komine S."/>
            <person name="Tomita M."/>
            <person name="Blaxter M."/>
            <person name="Arakawa K."/>
        </authorList>
    </citation>
    <scope>NUCLEOTIDE SEQUENCE [LARGE SCALE GENOMIC DNA]</scope>
    <source>
        <strain evidence="3">Z151</strain>
    </source>
</reference>
<feature type="chain" id="PRO_5012258246" evidence="1">
    <location>
        <begin position="25"/>
        <end position="124"/>
    </location>
</feature>
<feature type="signal peptide" evidence="1">
    <location>
        <begin position="1"/>
        <end position="24"/>
    </location>
</feature>
<keyword evidence="1" id="KW-0732">Signal</keyword>
<name>A0A1W0X0J8_HYPEX</name>
<protein>
    <submittedName>
        <fullName evidence="2">Uncharacterized protein</fullName>
    </submittedName>
</protein>